<reference evidence="1" key="1">
    <citation type="journal article" date="2019" name="bioRxiv">
        <title>The Genome of the Zebra Mussel, Dreissena polymorpha: A Resource for Invasive Species Research.</title>
        <authorList>
            <person name="McCartney M.A."/>
            <person name="Auch B."/>
            <person name="Kono T."/>
            <person name="Mallez S."/>
            <person name="Zhang Y."/>
            <person name="Obille A."/>
            <person name="Becker A."/>
            <person name="Abrahante J.E."/>
            <person name="Garbe J."/>
            <person name="Badalamenti J.P."/>
            <person name="Herman A."/>
            <person name="Mangelson H."/>
            <person name="Liachko I."/>
            <person name="Sullivan S."/>
            <person name="Sone E.D."/>
            <person name="Koren S."/>
            <person name="Silverstein K.A.T."/>
            <person name="Beckman K.B."/>
            <person name="Gohl D.M."/>
        </authorList>
    </citation>
    <scope>NUCLEOTIDE SEQUENCE</scope>
    <source>
        <strain evidence="1">Duluth1</strain>
        <tissue evidence="1">Whole animal</tissue>
    </source>
</reference>
<dbReference type="EMBL" id="JAIWYP010000001">
    <property type="protein sequence ID" value="KAH3884822.1"/>
    <property type="molecule type" value="Genomic_DNA"/>
</dbReference>
<evidence type="ECO:0000313" key="1">
    <source>
        <dbReference type="EMBL" id="KAH3884822.1"/>
    </source>
</evidence>
<proteinExistence type="predicted"/>
<gene>
    <name evidence="1" type="ORF">DPMN_008807</name>
</gene>
<organism evidence="1 2">
    <name type="scientific">Dreissena polymorpha</name>
    <name type="common">Zebra mussel</name>
    <name type="synonym">Mytilus polymorpha</name>
    <dbReference type="NCBI Taxonomy" id="45954"/>
    <lineage>
        <taxon>Eukaryota</taxon>
        <taxon>Metazoa</taxon>
        <taxon>Spiralia</taxon>
        <taxon>Lophotrochozoa</taxon>
        <taxon>Mollusca</taxon>
        <taxon>Bivalvia</taxon>
        <taxon>Autobranchia</taxon>
        <taxon>Heteroconchia</taxon>
        <taxon>Euheterodonta</taxon>
        <taxon>Imparidentia</taxon>
        <taxon>Neoheterodontei</taxon>
        <taxon>Myida</taxon>
        <taxon>Dreissenoidea</taxon>
        <taxon>Dreissenidae</taxon>
        <taxon>Dreissena</taxon>
    </lineage>
</organism>
<evidence type="ECO:0000313" key="2">
    <source>
        <dbReference type="Proteomes" id="UP000828390"/>
    </source>
</evidence>
<comment type="caution">
    <text evidence="1">The sequence shown here is derived from an EMBL/GenBank/DDBJ whole genome shotgun (WGS) entry which is preliminary data.</text>
</comment>
<dbReference type="Proteomes" id="UP000828390">
    <property type="component" value="Unassembled WGS sequence"/>
</dbReference>
<accession>A0A9D4S019</accession>
<protein>
    <submittedName>
        <fullName evidence="1">Uncharacterized protein</fullName>
    </submittedName>
</protein>
<dbReference type="AlphaFoldDB" id="A0A9D4S019"/>
<reference evidence="1" key="2">
    <citation type="submission" date="2020-11" db="EMBL/GenBank/DDBJ databases">
        <authorList>
            <person name="McCartney M.A."/>
            <person name="Auch B."/>
            <person name="Kono T."/>
            <person name="Mallez S."/>
            <person name="Becker A."/>
            <person name="Gohl D.M."/>
            <person name="Silverstein K.A.T."/>
            <person name="Koren S."/>
            <person name="Bechman K.B."/>
            <person name="Herman A."/>
            <person name="Abrahante J.E."/>
            <person name="Garbe J."/>
        </authorList>
    </citation>
    <scope>NUCLEOTIDE SEQUENCE</scope>
    <source>
        <strain evidence="1">Duluth1</strain>
        <tissue evidence="1">Whole animal</tissue>
    </source>
</reference>
<keyword evidence="2" id="KW-1185">Reference proteome</keyword>
<name>A0A9D4S019_DREPO</name>
<sequence>MSVRNASITLLSADDDILHRTIRTIEDTDILQDYLKKWNAPRKRLTDEIELLLLDHPLH</sequence>